<dbReference type="Gene3D" id="3.50.50.60">
    <property type="entry name" value="FAD/NAD(P)-binding domain"/>
    <property type="match status" value="1"/>
</dbReference>
<proteinExistence type="predicted"/>
<reference evidence="1 2" key="1">
    <citation type="submission" date="2023-01" db="EMBL/GenBank/DDBJ databases">
        <title>Analysis of 21 Apiospora genomes using comparative genomics revels a genus with tremendous synthesis potential of carbohydrate active enzymes and secondary metabolites.</title>
        <authorList>
            <person name="Sorensen T."/>
        </authorList>
    </citation>
    <scope>NUCLEOTIDE SEQUENCE [LARGE SCALE GENOMIC DNA]</scope>
    <source>
        <strain evidence="1 2">CBS 20057</strain>
    </source>
</reference>
<dbReference type="Gene3D" id="3.30.70.1990">
    <property type="match status" value="1"/>
</dbReference>
<accession>A0ABR1SSJ1</accession>
<organism evidence="1 2">
    <name type="scientific">Apiospora marii</name>
    <dbReference type="NCBI Taxonomy" id="335849"/>
    <lineage>
        <taxon>Eukaryota</taxon>
        <taxon>Fungi</taxon>
        <taxon>Dikarya</taxon>
        <taxon>Ascomycota</taxon>
        <taxon>Pezizomycotina</taxon>
        <taxon>Sordariomycetes</taxon>
        <taxon>Xylariomycetidae</taxon>
        <taxon>Amphisphaeriales</taxon>
        <taxon>Apiosporaceae</taxon>
        <taxon>Apiospora</taxon>
    </lineage>
</organism>
<protein>
    <submittedName>
        <fullName evidence="1">Uncharacterized protein</fullName>
    </submittedName>
</protein>
<evidence type="ECO:0000313" key="2">
    <source>
        <dbReference type="Proteomes" id="UP001396898"/>
    </source>
</evidence>
<keyword evidence="2" id="KW-1185">Reference proteome</keyword>
<dbReference type="Proteomes" id="UP001396898">
    <property type="component" value="Unassembled WGS sequence"/>
</dbReference>
<dbReference type="EMBL" id="JAQQWI010000002">
    <property type="protein sequence ID" value="KAK8037283.1"/>
    <property type="molecule type" value="Genomic_DNA"/>
</dbReference>
<name>A0ABR1SSJ1_9PEZI</name>
<dbReference type="InterPro" id="IPR036188">
    <property type="entry name" value="FAD/NAD-bd_sf"/>
</dbReference>
<evidence type="ECO:0000313" key="1">
    <source>
        <dbReference type="EMBL" id="KAK8037283.1"/>
    </source>
</evidence>
<gene>
    <name evidence="1" type="ORF">PG991_000629</name>
</gene>
<comment type="caution">
    <text evidence="1">The sequence shown here is derived from an EMBL/GenBank/DDBJ whole genome shotgun (WGS) entry which is preliminary data.</text>
</comment>
<sequence length="132" mass="14525">MLAGSADQPLVYSVIPLPKTAGLAQVLLGSATALTTKQVEERVAADIRRLPASLRGGRNSTISAPKVVSMATHTWNVMAPFVDIKIGFYYRLERVQGLRNMWYIDAAWATQCSTTIWEGLEQDFLPKLMGTL</sequence>